<evidence type="ECO:0000256" key="7">
    <source>
        <dbReference type="ARBA" id="ARBA00022842"/>
    </source>
</evidence>
<gene>
    <name evidence="11" type="ORF">COV85_02365</name>
</gene>
<evidence type="ECO:0000256" key="9">
    <source>
        <dbReference type="SAM" id="Coils"/>
    </source>
</evidence>
<dbReference type="AlphaFoldDB" id="A0A2H0KSX2"/>
<dbReference type="InterPro" id="IPR003607">
    <property type="entry name" value="HD/PDEase_dom"/>
</dbReference>
<evidence type="ECO:0000256" key="3">
    <source>
        <dbReference type="ARBA" id="ARBA00022694"/>
    </source>
</evidence>
<dbReference type="SUPFAM" id="SSF81891">
    <property type="entry name" value="Poly A polymerase C-terminal region-like"/>
    <property type="match status" value="1"/>
</dbReference>
<dbReference type="InterPro" id="IPR032828">
    <property type="entry name" value="PolyA_RNA-bd"/>
</dbReference>
<comment type="cofactor">
    <cofactor evidence="1">
        <name>Mg(2+)</name>
        <dbReference type="ChEBI" id="CHEBI:18420"/>
    </cofactor>
</comment>
<keyword evidence="6" id="KW-0547">Nucleotide-binding</keyword>
<dbReference type="InterPro" id="IPR050264">
    <property type="entry name" value="Bact_CCA-adding_enz_type3_sf"/>
</dbReference>
<evidence type="ECO:0000256" key="2">
    <source>
        <dbReference type="ARBA" id="ARBA00022679"/>
    </source>
</evidence>
<sequence>MQIPKEVKETINKLEEKGFEGYIVGGCVRDFLLGREPNDWDIATNAMPEDVQKIFTDSFYENEFGTVGVKIEAGVVEVTTYRTESKYTDKRHPDEVKFAETLDEDLKRRDFTVNAMALRLGSGQALDVGMSDLQIIDPFSGREDLKNKIIRAVGDPEERFNEDALRMLRAVRFATQLDFNIEEKTFKAIKKNAGWLEMIAKERIRDEFVKTIMAKEPEKGIELLRETGLLKYIIPELEIGVGITQNRHHIYTVYEHCLLSLKFAAQKKYNLGVRLSALLHDIAKPQVKQGEGSDATFYNHDYVGAKWAVRILDRLRFSKETVEQVANLIRNHMFVYDIGAVTEAGIRRLLKRVGPENMKDLIALRVADRLGSGVPKAQPYRLRHFQYMVEKVQHDPISVKMLKINGNDIMKLLSIEPGPIIGAVLDVLLAEVIEDPEKNSKKYLEKRAKELARMELAQLRELAKEKIEEKKEEDDTIIKSKYWVK</sequence>
<evidence type="ECO:0000256" key="4">
    <source>
        <dbReference type="ARBA" id="ARBA00022695"/>
    </source>
</evidence>
<proteinExistence type="inferred from homology"/>
<dbReference type="Pfam" id="PF01743">
    <property type="entry name" value="PolyA_pol"/>
    <property type="match status" value="1"/>
</dbReference>
<dbReference type="InterPro" id="IPR006675">
    <property type="entry name" value="HDIG_dom"/>
</dbReference>
<dbReference type="InterPro" id="IPR043519">
    <property type="entry name" value="NT_sf"/>
</dbReference>
<dbReference type="Pfam" id="PF01966">
    <property type="entry name" value="HD"/>
    <property type="match status" value="1"/>
</dbReference>
<dbReference type="GO" id="GO:0000049">
    <property type="term" value="F:tRNA binding"/>
    <property type="evidence" value="ECO:0007669"/>
    <property type="project" value="TreeGrafter"/>
</dbReference>
<dbReference type="PANTHER" id="PTHR46173">
    <property type="entry name" value="CCA TRNA NUCLEOTIDYLTRANSFERASE 1, MITOCHONDRIAL"/>
    <property type="match status" value="1"/>
</dbReference>
<keyword evidence="8" id="KW-0694">RNA-binding</keyword>
<keyword evidence="9" id="KW-0175">Coiled coil</keyword>
<dbReference type="GO" id="GO:0046872">
    <property type="term" value="F:metal ion binding"/>
    <property type="evidence" value="ECO:0007669"/>
    <property type="project" value="UniProtKB-KW"/>
</dbReference>
<evidence type="ECO:0000313" key="12">
    <source>
        <dbReference type="Proteomes" id="UP000231550"/>
    </source>
</evidence>
<protein>
    <recommendedName>
        <fullName evidence="10">HD/PDEase domain-containing protein</fullName>
    </recommendedName>
</protein>
<evidence type="ECO:0000256" key="8">
    <source>
        <dbReference type="RuleBase" id="RU003953"/>
    </source>
</evidence>
<dbReference type="SUPFAM" id="SSF81301">
    <property type="entry name" value="Nucleotidyltransferase"/>
    <property type="match status" value="1"/>
</dbReference>
<dbReference type="InterPro" id="IPR002646">
    <property type="entry name" value="PolA_pol_head_dom"/>
</dbReference>
<comment type="similarity">
    <text evidence="8">Belongs to the tRNA nucleotidyltransferase/poly(A) polymerase family.</text>
</comment>
<dbReference type="SMART" id="SM00471">
    <property type="entry name" value="HDc"/>
    <property type="match status" value="1"/>
</dbReference>
<comment type="caution">
    <text evidence="11">The sequence shown here is derived from an EMBL/GenBank/DDBJ whole genome shotgun (WGS) entry which is preliminary data.</text>
</comment>
<evidence type="ECO:0000313" key="11">
    <source>
        <dbReference type="EMBL" id="PIQ74395.1"/>
    </source>
</evidence>
<dbReference type="Gene3D" id="1.10.3090.10">
    <property type="entry name" value="cca-adding enzyme, domain 2"/>
    <property type="match status" value="1"/>
</dbReference>
<evidence type="ECO:0000256" key="1">
    <source>
        <dbReference type="ARBA" id="ARBA00001946"/>
    </source>
</evidence>
<keyword evidence="2 8" id="KW-0808">Transferase</keyword>
<keyword evidence="7" id="KW-0460">Magnesium</keyword>
<organism evidence="11 12">
    <name type="scientific">Candidatus Portnoybacteria bacterium CG11_big_fil_rev_8_21_14_0_20_44_10</name>
    <dbReference type="NCBI Taxonomy" id="1974818"/>
    <lineage>
        <taxon>Bacteria</taxon>
        <taxon>Candidatus Portnoyibacteriota</taxon>
    </lineage>
</organism>
<dbReference type="EMBL" id="PCVN01000057">
    <property type="protein sequence ID" value="PIQ74395.1"/>
    <property type="molecule type" value="Genomic_DNA"/>
</dbReference>
<keyword evidence="5" id="KW-0479">Metal-binding</keyword>
<dbReference type="PANTHER" id="PTHR46173:SF1">
    <property type="entry name" value="CCA TRNA NUCLEOTIDYLTRANSFERASE 1, MITOCHONDRIAL"/>
    <property type="match status" value="1"/>
</dbReference>
<name>A0A2H0KSX2_9BACT</name>
<keyword evidence="4" id="KW-0548">Nucleotidyltransferase</keyword>
<dbReference type="CDD" id="cd05398">
    <property type="entry name" value="NT_ClassII-CCAase"/>
    <property type="match status" value="1"/>
</dbReference>
<keyword evidence="3" id="KW-0819">tRNA processing</keyword>
<dbReference type="GO" id="GO:0000166">
    <property type="term" value="F:nucleotide binding"/>
    <property type="evidence" value="ECO:0007669"/>
    <property type="project" value="UniProtKB-KW"/>
</dbReference>
<feature type="coiled-coil region" evidence="9">
    <location>
        <begin position="449"/>
        <end position="476"/>
    </location>
</feature>
<dbReference type="Gene3D" id="3.30.460.10">
    <property type="entry name" value="Beta Polymerase, domain 2"/>
    <property type="match status" value="1"/>
</dbReference>
<feature type="domain" description="HD/PDEase" evidence="10">
    <location>
        <begin position="249"/>
        <end position="382"/>
    </location>
</feature>
<dbReference type="CDD" id="cd00077">
    <property type="entry name" value="HDc"/>
    <property type="match status" value="1"/>
</dbReference>
<dbReference type="Pfam" id="PF12627">
    <property type="entry name" value="PolyA_pol_RNAbd"/>
    <property type="match status" value="1"/>
</dbReference>
<reference evidence="11 12" key="1">
    <citation type="submission" date="2017-09" db="EMBL/GenBank/DDBJ databases">
        <title>Depth-based differentiation of microbial function through sediment-hosted aquifers and enrichment of novel symbionts in the deep terrestrial subsurface.</title>
        <authorList>
            <person name="Probst A.J."/>
            <person name="Ladd B."/>
            <person name="Jarett J.K."/>
            <person name="Geller-Mcgrath D.E."/>
            <person name="Sieber C.M."/>
            <person name="Emerson J.B."/>
            <person name="Anantharaman K."/>
            <person name="Thomas B.C."/>
            <person name="Malmstrom R."/>
            <person name="Stieglmeier M."/>
            <person name="Klingl A."/>
            <person name="Woyke T."/>
            <person name="Ryan C.M."/>
            <person name="Banfield J.F."/>
        </authorList>
    </citation>
    <scope>NUCLEOTIDE SEQUENCE [LARGE SCALE GENOMIC DNA]</scope>
    <source>
        <strain evidence="11">CG11_big_fil_rev_8_21_14_0_20_44_10</strain>
    </source>
</reference>
<accession>A0A2H0KSX2</accession>
<dbReference type="Proteomes" id="UP000231550">
    <property type="component" value="Unassembled WGS sequence"/>
</dbReference>
<dbReference type="GO" id="GO:0016779">
    <property type="term" value="F:nucleotidyltransferase activity"/>
    <property type="evidence" value="ECO:0007669"/>
    <property type="project" value="UniProtKB-KW"/>
</dbReference>
<dbReference type="GO" id="GO:0008033">
    <property type="term" value="P:tRNA processing"/>
    <property type="evidence" value="ECO:0007669"/>
    <property type="project" value="UniProtKB-KW"/>
</dbReference>
<evidence type="ECO:0000259" key="10">
    <source>
        <dbReference type="SMART" id="SM00471"/>
    </source>
</evidence>
<dbReference type="InterPro" id="IPR006674">
    <property type="entry name" value="HD_domain"/>
</dbReference>
<evidence type="ECO:0000256" key="6">
    <source>
        <dbReference type="ARBA" id="ARBA00022741"/>
    </source>
</evidence>
<dbReference type="Gene3D" id="1.10.246.80">
    <property type="match status" value="1"/>
</dbReference>
<evidence type="ECO:0000256" key="5">
    <source>
        <dbReference type="ARBA" id="ARBA00022723"/>
    </source>
</evidence>
<dbReference type="NCBIfam" id="TIGR00277">
    <property type="entry name" value="HDIG"/>
    <property type="match status" value="1"/>
</dbReference>